<organism evidence="8 9">
    <name type="scientific">Rickenella mellea</name>
    <dbReference type="NCBI Taxonomy" id="50990"/>
    <lineage>
        <taxon>Eukaryota</taxon>
        <taxon>Fungi</taxon>
        <taxon>Dikarya</taxon>
        <taxon>Basidiomycota</taxon>
        <taxon>Agaricomycotina</taxon>
        <taxon>Agaricomycetes</taxon>
        <taxon>Hymenochaetales</taxon>
        <taxon>Rickenellaceae</taxon>
        <taxon>Rickenella</taxon>
    </lineage>
</organism>
<dbReference type="PANTHER" id="PTHR10809:SF6">
    <property type="entry name" value="AT11025P-RELATED"/>
    <property type="match status" value="1"/>
</dbReference>
<evidence type="ECO:0000256" key="3">
    <source>
        <dbReference type="ARBA" id="ARBA00022692"/>
    </source>
</evidence>
<keyword evidence="3" id="KW-0812">Transmembrane</keyword>
<comment type="subcellular location">
    <subcellularLocation>
        <location evidence="1">Membrane</location>
        <topology evidence="1">Single-pass type IV membrane protein</topology>
    </subcellularLocation>
</comment>
<dbReference type="GO" id="GO:0005886">
    <property type="term" value="C:plasma membrane"/>
    <property type="evidence" value="ECO:0007669"/>
    <property type="project" value="TreeGrafter"/>
</dbReference>
<keyword evidence="4" id="KW-1133">Transmembrane helix</keyword>
<dbReference type="SUPFAM" id="SSF49354">
    <property type="entry name" value="PapD-like"/>
    <property type="match status" value="1"/>
</dbReference>
<protein>
    <submittedName>
        <fullName evidence="8">PapD-like protein</fullName>
    </submittedName>
</protein>
<dbReference type="GO" id="GO:0005789">
    <property type="term" value="C:endoplasmic reticulum membrane"/>
    <property type="evidence" value="ECO:0007669"/>
    <property type="project" value="InterPro"/>
</dbReference>
<dbReference type="Pfam" id="PF00635">
    <property type="entry name" value="Motile_Sperm"/>
    <property type="match status" value="1"/>
</dbReference>
<keyword evidence="9" id="KW-1185">Reference proteome</keyword>
<feature type="region of interest" description="Disordered" evidence="6">
    <location>
        <begin position="126"/>
        <end position="148"/>
    </location>
</feature>
<dbReference type="InterPro" id="IPR000535">
    <property type="entry name" value="MSP_dom"/>
</dbReference>
<dbReference type="PANTHER" id="PTHR10809">
    <property type="entry name" value="VESICLE-ASSOCIATED MEMBRANE PROTEIN-ASSOCIATED PROTEIN"/>
    <property type="match status" value="1"/>
</dbReference>
<evidence type="ECO:0000256" key="2">
    <source>
        <dbReference type="ARBA" id="ARBA00008932"/>
    </source>
</evidence>
<evidence type="ECO:0000256" key="5">
    <source>
        <dbReference type="ARBA" id="ARBA00023136"/>
    </source>
</evidence>
<evidence type="ECO:0000256" key="1">
    <source>
        <dbReference type="ARBA" id="ARBA00004211"/>
    </source>
</evidence>
<evidence type="ECO:0000313" key="8">
    <source>
        <dbReference type="EMBL" id="TDL23271.1"/>
    </source>
</evidence>
<dbReference type="PROSITE" id="PS50202">
    <property type="entry name" value="MSP"/>
    <property type="match status" value="1"/>
</dbReference>
<dbReference type="Gene3D" id="2.60.40.10">
    <property type="entry name" value="Immunoglobulins"/>
    <property type="match status" value="1"/>
</dbReference>
<accession>A0A4Y7Q7I7</accession>
<dbReference type="EMBL" id="ML170171">
    <property type="protein sequence ID" value="TDL23271.1"/>
    <property type="molecule type" value="Genomic_DNA"/>
</dbReference>
<dbReference type="GO" id="GO:0090158">
    <property type="term" value="P:endoplasmic reticulum membrane organization"/>
    <property type="evidence" value="ECO:0007669"/>
    <property type="project" value="TreeGrafter"/>
</dbReference>
<evidence type="ECO:0000256" key="4">
    <source>
        <dbReference type="ARBA" id="ARBA00022989"/>
    </source>
</evidence>
<dbReference type="GO" id="GO:0061817">
    <property type="term" value="P:endoplasmic reticulum-plasma membrane tethering"/>
    <property type="evidence" value="ECO:0007669"/>
    <property type="project" value="TreeGrafter"/>
</dbReference>
<name>A0A4Y7Q7I7_9AGAM</name>
<sequence length="389" mass="43865">MSVHLTPSSSLGFKRPLTQTVKRILTVTNNNELPVAFKVKTTAVKLYCVRPNMGRVEPGESAEVQVLLQAMENEPPQNKKCRDKFLFQSAFITPGNESLSSRDFWTSLETNIYQQKLKVVYLPTSGDPADEEDDGVRNSMLSQSDPTTQYSTTISITIDLLKQGDSLRASVRSVHNQPSTQAAESVFLPMPVTQPTGDRPISSKPVATIAPRRSIWTYLKRLMRPHSKGRKDKFKRTEASPITPISAIDQKVPPPPYFPVLREHSHDEKPPHQLPFVQENAPMFLRVPFPIAQRAQEEQQHPFQSEVEREPQEQLAQEQGDIERWRMSVACADAPAARRRKRSLSTIISEGQAEVEMLVDSAVIRPQVSTPMVMAMFALLVFITTYLDF</sequence>
<feature type="domain" description="MSP" evidence="7">
    <location>
        <begin position="2"/>
        <end position="122"/>
    </location>
</feature>
<dbReference type="InterPro" id="IPR008962">
    <property type="entry name" value="PapD-like_sf"/>
</dbReference>
<reference evidence="8 9" key="1">
    <citation type="submission" date="2018-06" db="EMBL/GenBank/DDBJ databases">
        <title>A transcriptomic atlas of mushroom development highlights an independent origin of complex multicellularity.</title>
        <authorList>
            <consortium name="DOE Joint Genome Institute"/>
            <person name="Krizsan K."/>
            <person name="Almasi E."/>
            <person name="Merenyi Z."/>
            <person name="Sahu N."/>
            <person name="Viragh M."/>
            <person name="Koszo T."/>
            <person name="Mondo S."/>
            <person name="Kiss B."/>
            <person name="Balint B."/>
            <person name="Kues U."/>
            <person name="Barry K."/>
            <person name="Hegedus J.C."/>
            <person name="Henrissat B."/>
            <person name="Johnson J."/>
            <person name="Lipzen A."/>
            <person name="Ohm R."/>
            <person name="Nagy I."/>
            <person name="Pangilinan J."/>
            <person name="Yan J."/>
            <person name="Xiong Y."/>
            <person name="Grigoriev I.V."/>
            <person name="Hibbett D.S."/>
            <person name="Nagy L.G."/>
        </authorList>
    </citation>
    <scope>NUCLEOTIDE SEQUENCE [LARGE SCALE GENOMIC DNA]</scope>
    <source>
        <strain evidence="8 9">SZMC22713</strain>
    </source>
</reference>
<dbReference type="InterPro" id="IPR013783">
    <property type="entry name" value="Ig-like_fold"/>
</dbReference>
<dbReference type="OrthoDB" id="264603at2759"/>
<gene>
    <name evidence="8" type="ORF">BD410DRAFT_839160</name>
</gene>
<evidence type="ECO:0000313" key="9">
    <source>
        <dbReference type="Proteomes" id="UP000294933"/>
    </source>
</evidence>
<proteinExistence type="inferred from homology"/>
<feature type="compositionally biased region" description="Polar residues" evidence="6">
    <location>
        <begin position="139"/>
        <end position="148"/>
    </location>
</feature>
<evidence type="ECO:0000256" key="6">
    <source>
        <dbReference type="SAM" id="MobiDB-lite"/>
    </source>
</evidence>
<dbReference type="GO" id="GO:0033149">
    <property type="term" value="F:FFAT motif binding"/>
    <property type="evidence" value="ECO:0007669"/>
    <property type="project" value="TreeGrafter"/>
</dbReference>
<comment type="similarity">
    <text evidence="2">Belongs to the VAMP-associated protein (VAP) (TC 9.B.17) family.</text>
</comment>
<dbReference type="VEuPathDB" id="FungiDB:BD410DRAFT_839160"/>
<evidence type="ECO:0000259" key="7">
    <source>
        <dbReference type="PROSITE" id="PS50202"/>
    </source>
</evidence>
<dbReference type="STRING" id="50990.A0A4Y7Q7I7"/>
<dbReference type="Proteomes" id="UP000294933">
    <property type="component" value="Unassembled WGS sequence"/>
</dbReference>
<keyword evidence="5" id="KW-0472">Membrane</keyword>
<dbReference type="AlphaFoldDB" id="A0A4Y7Q7I7"/>
<dbReference type="InterPro" id="IPR016763">
    <property type="entry name" value="VAP"/>
</dbReference>